<feature type="compositionally biased region" description="Basic and acidic residues" evidence="1">
    <location>
        <begin position="33"/>
        <end position="55"/>
    </location>
</feature>
<dbReference type="AlphaFoldDB" id="A0A0F9T6E8"/>
<feature type="region of interest" description="Disordered" evidence="1">
    <location>
        <begin position="31"/>
        <end position="97"/>
    </location>
</feature>
<organism evidence="2">
    <name type="scientific">marine sediment metagenome</name>
    <dbReference type="NCBI Taxonomy" id="412755"/>
    <lineage>
        <taxon>unclassified sequences</taxon>
        <taxon>metagenomes</taxon>
        <taxon>ecological metagenomes</taxon>
    </lineage>
</organism>
<feature type="compositionally biased region" description="Basic and acidic residues" evidence="1">
    <location>
        <begin position="64"/>
        <end position="77"/>
    </location>
</feature>
<gene>
    <name evidence="2" type="ORF">LCGC14_0430750</name>
</gene>
<name>A0A0F9T6E8_9ZZZZ</name>
<accession>A0A0F9T6E8</accession>
<proteinExistence type="predicted"/>
<comment type="caution">
    <text evidence="2">The sequence shown here is derived from an EMBL/GenBank/DDBJ whole genome shotgun (WGS) entry which is preliminary data.</text>
</comment>
<protein>
    <submittedName>
        <fullName evidence="2">Uncharacterized protein</fullName>
    </submittedName>
</protein>
<feature type="compositionally biased region" description="Polar residues" evidence="1">
    <location>
        <begin position="87"/>
        <end position="97"/>
    </location>
</feature>
<sequence length="97" mass="10674">MTRNLLAGFKDEIAKIAAAKKKSRIANVAQLTKGKDKEDDKDKKSKMELGKRWRDGSPFGQQTDDPRDIAIPYERDGASAQHGSPEAVNSENDSGSR</sequence>
<evidence type="ECO:0000256" key="1">
    <source>
        <dbReference type="SAM" id="MobiDB-lite"/>
    </source>
</evidence>
<reference evidence="2" key="1">
    <citation type="journal article" date="2015" name="Nature">
        <title>Complex archaea that bridge the gap between prokaryotes and eukaryotes.</title>
        <authorList>
            <person name="Spang A."/>
            <person name="Saw J.H."/>
            <person name="Jorgensen S.L."/>
            <person name="Zaremba-Niedzwiedzka K."/>
            <person name="Martijn J."/>
            <person name="Lind A.E."/>
            <person name="van Eijk R."/>
            <person name="Schleper C."/>
            <person name="Guy L."/>
            <person name="Ettema T.J."/>
        </authorList>
    </citation>
    <scope>NUCLEOTIDE SEQUENCE</scope>
</reference>
<evidence type="ECO:0000313" key="2">
    <source>
        <dbReference type="EMBL" id="KKN70497.1"/>
    </source>
</evidence>
<dbReference type="EMBL" id="LAZR01000402">
    <property type="protein sequence ID" value="KKN70497.1"/>
    <property type="molecule type" value="Genomic_DNA"/>
</dbReference>